<protein>
    <submittedName>
        <fullName evidence="6">Creatinine amidohydrolase</fullName>
        <ecNumber evidence="6">3.5.2.10</ecNumber>
    </submittedName>
</protein>
<proteinExistence type="inferred from homology"/>
<organism evidence="6 7">
    <name type="scientific">Yoonia vestfoldensis</name>
    <dbReference type="NCBI Taxonomy" id="245188"/>
    <lineage>
        <taxon>Bacteria</taxon>
        <taxon>Pseudomonadati</taxon>
        <taxon>Pseudomonadota</taxon>
        <taxon>Alphaproteobacteria</taxon>
        <taxon>Rhodobacterales</taxon>
        <taxon>Paracoccaceae</taxon>
        <taxon>Yoonia</taxon>
    </lineage>
</organism>
<dbReference type="Proteomes" id="UP000195273">
    <property type="component" value="Chromosome"/>
</dbReference>
<dbReference type="InterPro" id="IPR031034">
    <property type="entry name" value="Creatininase"/>
</dbReference>
<dbReference type="OrthoDB" id="9801445at2"/>
<dbReference type="GO" id="GO:0046872">
    <property type="term" value="F:metal ion binding"/>
    <property type="evidence" value="ECO:0007669"/>
    <property type="project" value="UniProtKB-KW"/>
</dbReference>
<accession>A0A1Y0EAI1</accession>
<dbReference type="EMBL" id="CP021431">
    <property type="protein sequence ID" value="ARU00409.1"/>
    <property type="molecule type" value="Genomic_DNA"/>
</dbReference>
<dbReference type="KEGG" id="lvs:LOKVESSMR4R_01081"/>
<reference evidence="6 7" key="1">
    <citation type="submission" date="2017-05" db="EMBL/GenBank/DDBJ databases">
        <title>Genome Sequence of Loktanella vestfoldensis Strain SMR4r Isolated from a Culture of the Diatom Skeletonema marinoi.</title>
        <authorList>
            <person name="Topel M."/>
            <person name="Pinder M.I.M."/>
            <person name="Johansson O.N."/>
            <person name="Kourtchenko O."/>
            <person name="Godhe A."/>
            <person name="Clarke A.K."/>
        </authorList>
    </citation>
    <scope>NUCLEOTIDE SEQUENCE [LARGE SCALE GENOMIC DNA]</scope>
    <source>
        <strain evidence="6 7">SMR4r</strain>
    </source>
</reference>
<evidence type="ECO:0000256" key="2">
    <source>
        <dbReference type="ARBA" id="ARBA00022723"/>
    </source>
</evidence>
<evidence type="ECO:0000256" key="1">
    <source>
        <dbReference type="ARBA" id="ARBA00001947"/>
    </source>
</evidence>
<evidence type="ECO:0000256" key="3">
    <source>
        <dbReference type="ARBA" id="ARBA00022801"/>
    </source>
</evidence>
<dbReference type="AlphaFoldDB" id="A0A1Y0EAI1"/>
<dbReference type="PANTHER" id="PTHR35005:SF1">
    <property type="entry name" value="2-AMINO-5-FORMYLAMINO-6-RIBOSYLAMINOPYRIMIDIN-4(3H)-ONE 5'-MONOPHOSPHATE DEFORMYLASE"/>
    <property type="match status" value="1"/>
</dbReference>
<dbReference type="RefSeq" id="WP_087206630.1">
    <property type="nucleotide sequence ID" value="NZ_CP021431.1"/>
</dbReference>
<keyword evidence="4" id="KW-0862">Zinc</keyword>
<name>A0A1Y0EAI1_9RHOB</name>
<sequence length="267" mass="29170">MPHSTVFAAEMAWPDYQKRVQNGDVPILIPLGSMEQHGHHMPMHVDVLLPTEFARRVAEQVGALVAPPFTYGYKSHQKSGGGNFFPGTTSLDGATLVNALKDVVKEFVRHGVRNLCIVNGHFENSWFITEAIDLALRELGWGDIHDVKVVVLSYWDFVDQASIEKLYPDGFLGWDIEHGGVLETSLMLRLHPDLVSLQNAVEHAPATFPPYDVYPAKPEWTPASGTLSSPKEATAEKGDILLDVCTKGIIAALTNEFGKAAALASAS</sequence>
<dbReference type="PANTHER" id="PTHR35005">
    <property type="entry name" value="3-DEHYDRO-SCYLLO-INOSOSE HYDROLASE"/>
    <property type="match status" value="1"/>
</dbReference>
<evidence type="ECO:0000256" key="4">
    <source>
        <dbReference type="ARBA" id="ARBA00022833"/>
    </source>
</evidence>
<dbReference type="Pfam" id="PF02633">
    <property type="entry name" value="Creatininase"/>
    <property type="match status" value="1"/>
</dbReference>
<evidence type="ECO:0000256" key="5">
    <source>
        <dbReference type="ARBA" id="ARBA00024029"/>
    </source>
</evidence>
<evidence type="ECO:0000313" key="7">
    <source>
        <dbReference type="Proteomes" id="UP000195273"/>
    </source>
</evidence>
<dbReference type="EC" id="3.5.2.10" evidence="6"/>
<keyword evidence="3 6" id="KW-0378">Hydrolase</keyword>
<comment type="similarity">
    <text evidence="5">Belongs to the creatininase superfamily.</text>
</comment>
<keyword evidence="7" id="KW-1185">Reference proteome</keyword>
<dbReference type="GO" id="GO:0006602">
    <property type="term" value="P:creatinine catabolic process"/>
    <property type="evidence" value="ECO:0007669"/>
    <property type="project" value="InterPro"/>
</dbReference>
<dbReference type="NCBIfam" id="TIGR04448">
    <property type="entry name" value="creatininase"/>
    <property type="match status" value="1"/>
</dbReference>
<dbReference type="GO" id="GO:0016811">
    <property type="term" value="F:hydrolase activity, acting on carbon-nitrogen (but not peptide) bonds, in linear amides"/>
    <property type="evidence" value="ECO:0007669"/>
    <property type="project" value="TreeGrafter"/>
</dbReference>
<evidence type="ECO:0000313" key="6">
    <source>
        <dbReference type="EMBL" id="ARU00409.1"/>
    </source>
</evidence>
<dbReference type="InterPro" id="IPR024087">
    <property type="entry name" value="Creatininase-like_sf"/>
</dbReference>
<keyword evidence="2" id="KW-0479">Metal-binding</keyword>
<dbReference type="InterPro" id="IPR003785">
    <property type="entry name" value="Creatininase/forma_Hydrolase"/>
</dbReference>
<gene>
    <name evidence="6" type="primary">crnA</name>
    <name evidence="6" type="ORF">LOKVESSMR4R_01081</name>
</gene>
<dbReference type="GO" id="GO:0009231">
    <property type="term" value="P:riboflavin biosynthetic process"/>
    <property type="evidence" value="ECO:0007669"/>
    <property type="project" value="TreeGrafter"/>
</dbReference>
<dbReference type="GO" id="GO:0047789">
    <property type="term" value="F:creatininase activity"/>
    <property type="evidence" value="ECO:0007669"/>
    <property type="project" value="UniProtKB-EC"/>
</dbReference>
<dbReference type="GO" id="GO:0006601">
    <property type="term" value="P:creatine biosynthetic process"/>
    <property type="evidence" value="ECO:0007669"/>
    <property type="project" value="InterPro"/>
</dbReference>
<comment type="cofactor">
    <cofactor evidence="1">
        <name>Zn(2+)</name>
        <dbReference type="ChEBI" id="CHEBI:29105"/>
    </cofactor>
</comment>
<dbReference type="Gene3D" id="3.40.50.10310">
    <property type="entry name" value="Creatininase"/>
    <property type="match status" value="1"/>
</dbReference>
<dbReference type="SUPFAM" id="SSF102215">
    <property type="entry name" value="Creatininase"/>
    <property type="match status" value="1"/>
</dbReference>